<dbReference type="GeneTree" id="ENSGT00940000157822"/>
<evidence type="ECO:0000259" key="6">
    <source>
        <dbReference type="PROSITE" id="PS51444"/>
    </source>
</evidence>
<dbReference type="Gene3D" id="1.10.238.150">
    <property type="entry name" value="Formin, FH3 diaphanous domain"/>
    <property type="match status" value="1"/>
</dbReference>
<dbReference type="FunFam" id="1.10.20.40:FF:000001">
    <property type="entry name" value="Diaphanous related formin 2"/>
    <property type="match status" value="1"/>
</dbReference>
<dbReference type="InterPro" id="IPR044933">
    <property type="entry name" value="DIA_GBD_sf"/>
</dbReference>
<dbReference type="SMART" id="SM01140">
    <property type="entry name" value="Drf_GBD"/>
    <property type="match status" value="1"/>
</dbReference>
<comment type="similarity">
    <text evidence="1">Belongs to the formin homology family. Diaphanous subfamily.</text>
</comment>
<evidence type="ECO:0000256" key="1">
    <source>
        <dbReference type="ARBA" id="ARBA00008214"/>
    </source>
</evidence>
<evidence type="ECO:0000256" key="2">
    <source>
        <dbReference type="ARBA" id="ARBA00023054"/>
    </source>
</evidence>
<dbReference type="InterPro" id="IPR015425">
    <property type="entry name" value="FH2_Formin"/>
</dbReference>
<feature type="coiled-coil region" evidence="3">
    <location>
        <begin position="525"/>
        <end position="552"/>
    </location>
</feature>
<dbReference type="GO" id="GO:0030041">
    <property type="term" value="P:actin filament polymerization"/>
    <property type="evidence" value="ECO:0007669"/>
    <property type="project" value="TreeGrafter"/>
</dbReference>
<dbReference type="PROSITE" id="PS51232">
    <property type="entry name" value="GBD_FH3"/>
    <property type="match status" value="1"/>
</dbReference>
<evidence type="ECO:0000313" key="8">
    <source>
        <dbReference type="Proteomes" id="UP000694387"/>
    </source>
</evidence>
<dbReference type="Pfam" id="PF06371">
    <property type="entry name" value="Drf_GBD"/>
    <property type="match status" value="1"/>
</dbReference>
<keyword evidence="2 3" id="KW-0175">Coiled coil</keyword>
<dbReference type="GO" id="GO:0031267">
    <property type="term" value="F:small GTPase binding"/>
    <property type="evidence" value="ECO:0007669"/>
    <property type="project" value="InterPro"/>
</dbReference>
<dbReference type="FunFam" id="1.25.10.10:FF:000033">
    <property type="entry name" value="Diaphanous related formin 2"/>
    <property type="match status" value="1"/>
</dbReference>
<feature type="region of interest" description="Disordered" evidence="4">
    <location>
        <begin position="1"/>
        <end position="45"/>
    </location>
</feature>
<evidence type="ECO:0008006" key="9">
    <source>
        <dbReference type="Google" id="ProtNLM"/>
    </source>
</evidence>
<dbReference type="PROSITE" id="PS51444">
    <property type="entry name" value="FH2"/>
    <property type="match status" value="1"/>
</dbReference>
<evidence type="ECO:0000256" key="4">
    <source>
        <dbReference type="SAM" id="MobiDB-lite"/>
    </source>
</evidence>
<feature type="domain" description="GBD/FH3" evidence="5">
    <location>
        <begin position="99"/>
        <end position="478"/>
    </location>
</feature>
<feature type="domain" description="FH2" evidence="6">
    <location>
        <begin position="633"/>
        <end position="703"/>
    </location>
</feature>
<dbReference type="Proteomes" id="UP000694387">
    <property type="component" value="Chromosome 8"/>
</dbReference>
<dbReference type="InterPro" id="IPR011989">
    <property type="entry name" value="ARM-like"/>
</dbReference>
<evidence type="ECO:0000256" key="3">
    <source>
        <dbReference type="SAM" id="Coils"/>
    </source>
</evidence>
<name>A0A8C4M5N9_EQUAS</name>
<dbReference type="Gene3D" id="1.25.10.10">
    <property type="entry name" value="Leucine-rich Repeat Variant"/>
    <property type="match status" value="1"/>
</dbReference>
<proteinExistence type="inferred from homology"/>
<feature type="compositionally biased region" description="Gly residues" evidence="4">
    <location>
        <begin position="11"/>
        <end position="23"/>
    </location>
</feature>
<evidence type="ECO:0000259" key="5">
    <source>
        <dbReference type="PROSITE" id="PS51232"/>
    </source>
</evidence>
<accession>A0A8C4M5N9</accession>
<gene>
    <name evidence="7" type="primary">LOC106823074</name>
</gene>
<dbReference type="InterPro" id="IPR010473">
    <property type="entry name" value="GTPase-bd"/>
</dbReference>
<dbReference type="FunFam" id="1.10.238.150:FF:000002">
    <property type="entry name" value="protein diaphanous homolog 2 isoform X2"/>
    <property type="match status" value="1"/>
</dbReference>
<dbReference type="Gene3D" id="1.10.20.40">
    <property type="entry name" value="Formin, diaphanous GTPase-binding domain"/>
    <property type="match status" value="1"/>
</dbReference>
<reference evidence="7" key="2">
    <citation type="submission" date="2025-08" db="UniProtKB">
        <authorList>
            <consortium name="Ensembl"/>
        </authorList>
    </citation>
    <scope>IDENTIFICATION</scope>
</reference>
<dbReference type="Pfam" id="PF06367">
    <property type="entry name" value="Drf_FH3"/>
    <property type="match status" value="1"/>
</dbReference>
<dbReference type="InterPro" id="IPR014768">
    <property type="entry name" value="GBD/FH3_dom"/>
</dbReference>
<evidence type="ECO:0000313" key="7">
    <source>
        <dbReference type="Ensembl" id="ENSEASP00005018263.2"/>
    </source>
</evidence>
<feature type="region of interest" description="Disordered" evidence="4">
    <location>
        <begin position="554"/>
        <end position="618"/>
    </location>
</feature>
<dbReference type="SMART" id="SM01139">
    <property type="entry name" value="Drf_FH3"/>
    <property type="match status" value="1"/>
</dbReference>
<protein>
    <recommendedName>
        <fullName evidence="9">Diaphanous related formin 2</fullName>
    </recommendedName>
</protein>
<dbReference type="PANTHER" id="PTHR45691">
    <property type="entry name" value="PROTEIN DIAPHANOUS"/>
    <property type="match status" value="1"/>
</dbReference>
<dbReference type="InterPro" id="IPR051412">
    <property type="entry name" value="Formin_Homology_Diaphanous_sf"/>
</dbReference>
<reference evidence="7" key="3">
    <citation type="submission" date="2025-09" db="UniProtKB">
        <authorList>
            <consortium name="Ensembl"/>
        </authorList>
    </citation>
    <scope>IDENTIFICATION</scope>
</reference>
<dbReference type="GO" id="GO:0005884">
    <property type="term" value="C:actin filament"/>
    <property type="evidence" value="ECO:0007669"/>
    <property type="project" value="TreeGrafter"/>
</dbReference>
<keyword evidence="8" id="KW-1185">Reference proteome</keyword>
<dbReference type="GO" id="GO:0003779">
    <property type="term" value="F:actin binding"/>
    <property type="evidence" value="ECO:0007669"/>
    <property type="project" value="InterPro"/>
</dbReference>
<feature type="compositionally biased region" description="Pro residues" evidence="4">
    <location>
        <begin position="563"/>
        <end position="618"/>
    </location>
</feature>
<dbReference type="SUPFAM" id="SSF48371">
    <property type="entry name" value="ARM repeat"/>
    <property type="match status" value="1"/>
</dbReference>
<dbReference type="InterPro" id="IPR010472">
    <property type="entry name" value="FH3_dom"/>
</dbReference>
<dbReference type="Gene3D" id="6.10.30.30">
    <property type="match status" value="1"/>
</dbReference>
<dbReference type="Ensembl" id="ENSEAST00005019824.2">
    <property type="protein sequence ID" value="ENSEASP00005018263.2"/>
    <property type="gene ID" value="ENSEASG00005012229.2"/>
</dbReference>
<sequence>MEQPGAAAAAGAGGAGEEPGGGRSNKRSAGNRAANEEETKNKPKLNIQIKTLADDVRDRITSFRKSTVKKEKLLIQHPIDSQVAMSEFPAAQPLYDERSLNLSEKEVLDLFEKMMEDMNLNEERKAPLRNKDFTTKREMVVQYISATAKSVSSETCLGGLKNSKHECTLSSQEYVHELRSGISDEKLLNCLESLRVSLTSNPVSWVNNFGHEGLGLLLDVLEKLLDKKQQENIDKKNQYKLIQCLKAFMNNKFGLQRILGDERSLLLLARAIDPKQPSMMTEIVKILSAICIVGEENILEKLLGAITTAAERNNRERFSPIVEGLENHEALQLQVACMQFINALVTSPYELDFRIHLRNEFLRSGLKIMLPDLKEKENDELDIQLKVFDENKEDDLTELSHRLNDIRAEMEYPFDKPQKSFLYHLLYNMLKDTAAENYLLSILQHFLLIRNDYYIRPQYYKIIEECVSQIVLHCSGMDPDFKYRQRLDVDFTHLIDSCVNKAKVEESEQKAVEFSKKFDEEFTARQEAQAELQKREEKIKELETEIQQLRTQGPGLLASSGIPGPPPPPVLPGGGPPPPPPPPPPPLLQGPPPPPPPLPGIIGVPTPPPLFGAPPPPPPPLGAPLDLPYGMKQKKIYKPEVAMKRINWSKIEPKELSENCFWLKVKEDKFENPDLFAQLALNFATQIKGTFYFFKYKFLTLIY</sequence>
<reference evidence="7 8" key="1">
    <citation type="journal article" date="2020" name="Nat. Commun.">
        <title>Donkey genomes provide new insights into domestication and selection for coat color.</title>
        <authorList>
            <person name="Wang"/>
            <person name="C."/>
            <person name="Li"/>
            <person name="H."/>
            <person name="Guo"/>
            <person name="Y."/>
            <person name="Huang"/>
            <person name="J."/>
            <person name="Sun"/>
            <person name="Y."/>
            <person name="Min"/>
            <person name="J."/>
            <person name="Wang"/>
            <person name="J."/>
            <person name="Fang"/>
            <person name="X."/>
            <person name="Zhao"/>
            <person name="Z."/>
            <person name="Wang"/>
            <person name="S."/>
            <person name="Zhang"/>
            <person name="Y."/>
            <person name="Liu"/>
            <person name="Q."/>
            <person name="Jiang"/>
            <person name="Q."/>
            <person name="Wang"/>
            <person name="X."/>
            <person name="Guo"/>
            <person name="Y."/>
            <person name="Yang"/>
            <person name="C."/>
            <person name="Wang"/>
            <person name="Y."/>
            <person name="Tian"/>
            <person name="F."/>
            <person name="Zhuang"/>
            <person name="G."/>
            <person name="Fan"/>
            <person name="Y."/>
            <person name="Gao"/>
            <person name="Q."/>
            <person name="Li"/>
            <person name="Y."/>
            <person name="Ju"/>
            <person name="Z."/>
            <person name="Li"/>
            <person name="J."/>
            <person name="Li"/>
            <person name="R."/>
            <person name="Hou"/>
            <person name="M."/>
            <person name="Yang"/>
            <person name="G."/>
            <person name="Liu"/>
            <person name="G."/>
            <person name="Liu"/>
            <person name="W."/>
            <person name="Guo"/>
            <person name="J."/>
            <person name="Pan"/>
            <person name="S."/>
            <person name="Fan"/>
            <person name="G."/>
            <person name="Zhang"/>
            <person name="W."/>
            <person name="Zhang"/>
            <person name="R."/>
            <person name="Yu"/>
            <person name="J."/>
            <person name="Zhang"/>
            <person name="X."/>
            <person name="Yin"/>
            <person name="Q."/>
            <person name="Ji"/>
            <person name="C."/>
            <person name="Jin"/>
            <person name="Y."/>
            <person name="Yue"/>
            <person name="G."/>
            <person name="Liu"/>
            <person name="M."/>
            <person name="Xu"/>
            <person name="J."/>
            <person name="Liu"/>
            <person name="S."/>
            <person name="Jordana"/>
            <person name="J."/>
            <person name="Noce"/>
            <person name="A."/>
            <person name="Amills"/>
            <person name="M."/>
            <person name="Wu"/>
            <person name="D.D."/>
            <person name="Li"/>
            <person name="S."/>
            <person name="Zhou"/>
            <person name="X. and Zhong"/>
            <person name="J."/>
        </authorList>
    </citation>
    <scope>NUCLEOTIDE SEQUENCE [LARGE SCALE GENOMIC DNA]</scope>
</reference>
<dbReference type="AlphaFoldDB" id="A0A8C4M5N9"/>
<dbReference type="PANTHER" id="PTHR45691:SF3">
    <property type="entry name" value="PROTEIN DIAPHANOUS HOMOLOG 2"/>
    <property type="match status" value="1"/>
</dbReference>
<dbReference type="InterPro" id="IPR016024">
    <property type="entry name" value="ARM-type_fold"/>
</dbReference>
<organism evidence="7 8">
    <name type="scientific">Equus asinus</name>
    <name type="common">Donkey</name>
    <name type="synonym">Equus africanus asinus</name>
    <dbReference type="NCBI Taxonomy" id="9793"/>
    <lineage>
        <taxon>Eukaryota</taxon>
        <taxon>Metazoa</taxon>
        <taxon>Chordata</taxon>
        <taxon>Craniata</taxon>
        <taxon>Vertebrata</taxon>
        <taxon>Euteleostomi</taxon>
        <taxon>Mammalia</taxon>
        <taxon>Eutheria</taxon>
        <taxon>Laurasiatheria</taxon>
        <taxon>Perissodactyla</taxon>
        <taxon>Equidae</taxon>
        <taxon>Equus</taxon>
    </lineage>
</organism>
<feature type="compositionally biased region" description="Low complexity" evidence="4">
    <location>
        <begin position="1"/>
        <end position="10"/>
    </location>
</feature>